<evidence type="ECO:0000256" key="2">
    <source>
        <dbReference type="SAM" id="MobiDB-lite"/>
    </source>
</evidence>
<feature type="coiled-coil region" evidence="1">
    <location>
        <begin position="137"/>
        <end position="205"/>
    </location>
</feature>
<evidence type="ECO:0000313" key="4">
    <source>
        <dbReference type="Proteomes" id="UP000467700"/>
    </source>
</evidence>
<gene>
    <name evidence="3" type="ORF">AAE3_LOCUS2708</name>
</gene>
<dbReference type="Gene3D" id="1.20.5.170">
    <property type="match status" value="1"/>
</dbReference>
<dbReference type="EMBL" id="CACVBS010000029">
    <property type="protein sequence ID" value="CAA7260560.1"/>
    <property type="molecule type" value="Genomic_DNA"/>
</dbReference>
<comment type="caution">
    <text evidence="3">The sequence shown here is derived from an EMBL/GenBank/DDBJ whole genome shotgun (WGS) entry which is preliminary data.</text>
</comment>
<feature type="compositionally biased region" description="Low complexity" evidence="2">
    <location>
        <begin position="363"/>
        <end position="372"/>
    </location>
</feature>
<protein>
    <submittedName>
        <fullName evidence="3">Uncharacterized protein</fullName>
    </submittedName>
</protein>
<organism evidence="3 4">
    <name type="scientific">Cyclocybe aegerita</name>
    <name type="common">Black poplar mushroom</name>
    <name type="synonym">Agrocybe aegerita</name>
    <dbReference type="NCBI Taxonomy" id="1973307"/>
    <lineage>
        <taxon>Eukaryota</taxon>
        <taxon>Fungi</taxon>
        <taxon>Dikarya</taxon>
        <taxon>Basidiomycota</taxon>
        <taxon>Agaricomycotina</taxon>
        <taxon>Agaricomycetes</taxon>
        <taxon>Agaricomycetidae</taxon>
        <taxon>Agaricales</taxon>
        <taxon>Agaricineae</taxon>
        <taxon>Bolbitiaceae</taxon>
        <taxon>Cyclocybe</taxon>
    </lineage>
</organism>
<dbReference type="AlphaFoldDB" id="A0A8S0VTK2"/>
<sequence>MSKLNLSIPMSQIIAHDAPLLSPVSMNGDSQWDHPLFSPTTETFAYGYYNLPTPPHSDTAADSPIPPTKMLKMRMSPDAAAESEQLCVPTHQLFDSFPEALRPPTPPTRASSLLFESTAHPQSIAPAYASCAAFLSRQRKREEFECMEIRVAELEQENARLLALTQNGSATIPQPAVPEKLLSEVEILKAQLAAAAERERTLSAQLASTNTATRDSPAVKQEALEPQFLLSSPPRSTSVPSAHKSGASLGLMVLLCALPTLLSMRMQSAAPTSFSIPNPYPASSSSSSSFDYSSFLPGEYDWSKYTGSSLMDLDEDSHNRAPTTRKLEFTGTDAALGGLGDLDISFDTSPSDDGKIRVRIHPSSSANSRSGSPDGMHSDSHSFSSTSPSSSSSLSMWNSDSSALSRTSSFSSTGSDPFLGVTTSSANDFIGMPFAADGSMCMYGAMGDLSAYEDAGSPFGGSEYSVPDSTSMSGKRRVRIALKSMPQAGGEGGEWEVQIC</sequence>
<proteinExistence type="predicted"/>
<feature type="region of interest" description="Disordered" evidence="2">
    <location>
        <begin position="353"/>
        <end position="398"/>
    </location>
</feature>
<dbReference type="Proteomes" id="UP000467700">
    <property type="component" value="Unassembled WGS sequence"/>
</dbReference>
<keyword evidence="1" id="KW-0175">Coiled coil</keyword>
<name>A0A8S0VTK2_CYCAE</name>
<dbReference type="CDD" id="cd14812">
    <property type="entry name" value="bZIP_u3"/>
    <property type="match status" value="1"/>
</dbReference>
<dbReference type="OrthoDB" id="674948at2759"/>
<evidence type="ECO:0000256" key="1">
    <source>
        <dbReference type="SAM" id="Coils"/>
    </source>
</evidence>
<accession>A0A8S0VTK2</accession>
<reference evidence="3 4" key="1">
    <citation type="submission" date="2020-01" db="EMBL/GenBank/DDBJ databases">
        <authorList>
            <person name="Gupta K D."/>
        </authorList>
    </citation>
    <scope>NUCLEOTIDE SEQUENCE [LARGE SCALE GENOMIC DNA]</scope>
</reference>
<evidence type="ECO:0000313" key="3">
    <source>
        <dbReference type="EMBL" id="CAA7260560.1"/>
    </source>
</evidence>
<keyword evidence="4" id="KW-1185">Reference proteome</keyword>
<feature type="compositionally biased region" description="Low complexity" evidence="2">
    <location>
        <begin position="381"/>
        <end position="398"/>
    </location>
</feature>